<dbReference type="InterPro" id="IPR001173">
    <property type="entry name" value="Glyco_trans_2-like"/>
</dbReference>
<keyword evidence="6 11" id="KW-0812">Transmembrane</keyword>
<sequence length="728" mass="81476">MILNNFVNSSSILKRLGNHVLELRLWKYRIATYSIALFGAFAIYIVISTPLTLSEQAVFAILAFGIALVIRTLPWGQAGIILMIVISLMMSLRYMYWRLTSSVDFDTALDAFLGWGLVLAEIYALIVLILGYVQTAMPLKRNAVMMPTDQTHWPTVDVLIPTYNEDLDVVRLTILAALSMDWPADKLRIYLLDDGRREEFREFCHEVGAIYLTRENNHHNKAGNLNAALSQINGEYVAIFDCDHIPTRSFLQLSMGWFLKDPKLAMVQTPHFFFSPDPFEKNLDTYRIVPNEGELFYGLVQDGNDLWNASFFCGSCAVLKRESLMEVGGIAIETVTEDAHTALKLSRKGYNLAYLAVPQAAGLATESLSRHVVQRIRWARGMAQIFRVDNPLLGRGLTIWQRLCYTNAMLHFFYGLPRLVFLTAPLAYLLMGAEVFSSTAIMVVAYALPHIAVASMTNSKIQGRFRHSFWSEVYETALAWYIFLPVTLAMINPKFGAFNATSKGGIVEEEYVDWKLARPYIFLLALNLMGFLAGVIKLATNDGDTGTLVINLVWVTYNIIVISASANVAKETRQLRATPRVNASLPATILLSNGKTIVCETSDFSRNGLGLKPLTAVEIPVGEQIWVSIFRGDKEAVLPGTVSKGGKSIGVLFENLSVEQQRELTQMTFCRADNWVNAWGQAAKDAPLRSLREVLTYGVFNLAPLLRDASRDIYLAIRARSTRIKLKA</sequence>
<comment type="pathway">
    <text evidence="11">Glycan metabolism; bacterial cellulose biosynthesis.</text>
</comment>
<evidence type="ECO:0000259" key="13">
    <source>
        <dbReference type="Pfam" id="PF07238"/>
    </source>
</evidence>
<dbReference type="NCBIfam" id="TIGR03030">
    <property type="entry name" value="CelA"/>
    <property type="match status" value="1"/>
</dbReference>
<keyword evidence="2 11" id="KW-1003">Cell membrane</keyword>
<keyword evidence="8 11" id="KW-1133">Transmembrane helix</keyword>
<dbReference type="GO" id="GO:0006011">
    <property type="term" value="P:UDP-alpha-D-glucose metabolic process"/>
    <property type="evidence" value="ECO:0007669"/>
    <property type="project" value="InterPro"/>
</dbReference>
<keyword evidence="7 11" id="KW-0135">Cellulose biosynthesis</keyword>
<dbReference type="InterPro" id="IPR009875">
    <property type="entry name" value="PilZ_domain"/>
</dbReference>
<keyword evidence="11" id="KW-0973">c-di-GMP</keyword>
<dbReference type="GO" id="GO:0016760">
    <property type="term" value="F:cellulose synthase (UDP-forming) activity"/>
    <property type="evidence" value="ECO:0007669"/>
    <property type="project" value="UniProtKB-EC"/>
</dbReference>
<dbReference type="GO" id="GO:0005886">
    <property type="term" value="C:plasma membrane"/>
    <property type="evidence" value="ECO:0007669"/>
    <property type="project" value="UniProtKB-SubCell"/>
</dbReference>
<evidence type="ECO:0000256" key="1">
    <source>
        <dbReference type="ARBA" id="ARBA00004429"/>
    </source>
</evidence>
<dbReference type="GO" id="GO:0035438">
    <property type="term" value="F:cyclic-di-GMP binding"/>
    <property type="evidence" value="ECO:0007669"/>
    <property type="project" value="InterPro"/>
</dbReference>
<feature type="transmembrane region" description="Helical" evidence="11">
    <location>
        <begin position="80"/>
        <end position="97"/>
    </location>
</feature>
<evidence type="ECO:0000256" key="9">
    <source>
        <dbReference type="ARBA" id="ARBA00023136"/>
    </source>
</evidence>
<reference evidence="14 15" key="1">
    <citation type="submission" date="2017-05" db="EMBL/GenBank/DDBJ databases">
        <title>Polynucleobacter sp. MWH-K35W1 isolated from the permanently anoxic monimolimnion of a meromictic lake.</title>
        <authorList>
            <person name="Hahn M.W."/>
        </authorList>
    </citation>
    <scope>NUCLEOTIDE SEQUENCE [LARGE SCALE GENOMIC DNA]</scope>
    <source>
        <strain evidence="14 15">MWH-K35W1</strain>
    </source>
</reference>
<comment type="cofactor">
    <cofactor evidence="11">
        <name>Mg(2+)</name>
        <dbReference type="ChEBI" id="CHEBI:18420"/>
    </cofactor>
</comment>
<feature type="transmembrane region" description="Helical" evidence="11">
    <location>
        <begin position="30"/>
        <end position="47"/>
    </location>
</feature>
<dbReference type="Gene3D" id="3.90.550.10">
    <property type="entry name" value="Spore Coat Polysaccharide Biosynthesis Protein SpsA, Chain A"/>
    <property type="match status" value="1"/>
</dbReference>
<dbReference type="AlphaFoldDB" id="A0A254PXG2"/>
<dbReference type="Proteomes" id="UP000198104">
    <property type="component" value="Unassembled WGS sequence"/>
</dbReference>
<evidence type="ECO:0000259" key="12">
    <source>
        <dbReference type="Pfam" id="PF00535"/>
    </source>
</evidence>
<evidence type="ECO:0000256" key="3">
    <source>
        <dbReference type="ARBA" id="ARBA00022519"/>
    </source>
</evidence>
<gene>
    <name evidence="14" type="ORF">CBI30_07435</name>
</gene>
<evidence type="ECO:0000256" key="2">
    <source>
        <dbReference type="ARBA" id="ARBA00022475"/>
    </source>
</evidence>
<dbReference type="CDD" id="cd06421">
    <property type="entry name" value="CESA_CelA_like"/>
    <property type="match status" value="1"/>
</dbReference>
<keyword evidence="3 11" id="KW-0997">Cell inner membrane</keyword>
<feature type="domain" description="PilZ" evidence="13">
    <location>
        <begin position="574"/>
        <end position="669"/>
    </location>
</feature>
<dbReference type="EC" id="2.4.1.12" evidence="11"/>
<evidence type="ECO:0000256" key="6">
    <source>
        <dbReference type="ARBA" id="ARBA00022692"/>
    </source>
</evidence>
<dbReference type="GO" id="GO:0030244">
    <property type="term" value="P:cellulose biosynthetic process"/>
    <property type="evidence" value="ECO:0007669"/>
    <property type="project" value="UniProtKB-KW"/>
</dbReference>
<keyword evidence="15" id="KW-1185">Reference proteome</keyword>
<organism evidence="14 15">
    <name type="scientific">Polynucleobacter aenigmaticus</name>
    <dbReference type="NCBI Taxonomy" id="1743164"/>
    <lineage>
        <taxon>Bacteria</taxon>
        <taxon>Pseudomonadati</taxon>
        <taxon>Pseudomonadota</taxon>
        <taxon>Betaproteobacteria</taxon>
        <taxon>Burkholderiales</taxon>
        <taxon>Burkholderiaceae</taxon>
        <taxon>Polynucleobacter</taxon>
    </lineage>
</organism>
<feature type="transmembrane region" description="Helical" evidence="11">
    <location>
        <begin position="517"/>
        <end position="536"/>
    </location>
</feature>
<dbReference type="Pfam" id="PF00535">
    <property type="entry name" value="Glycos_transf_2"/>
    <property type="match status" value="1"/>
</dbReference>
<evidence type="ECO:0000256" key="4">
    <source>
        <dbReference type="ARBA" id="ARBA00022676"/>
    </source>
</evidence>
<evidence type="ECO:0000256" key="11">
    <source>
        <dbReference type="RuleBase" id="RU365020"/>
    </source>
</evidence>
<protein>
    <recommendedName>
        <fullName evidence="11">Cellulose synthase catalytic subunit [UDP-forming]</fullName>
        <ecNumber evidence="11">2.4.1.12</ecNumber>
    </recommendedName>
</protein>
<evidence type="ECO:0000313" key="15">
    <source>
        <dbReference type="Proteomes" id="UP000198104"/>
    </source>
</evidence>
<evidence type="ECO:0000256" key="8">
    <source>
        <dbReference type="ARBA" id="ARBA00022989"/>
    </source>
</evidence>
<dbReference type="PANTHER" id="PTHR43867">
    <property type="entry name" value="CELLULOSE SYNTHASE CATALYTIC SUBUNIT A [UDP-FORMING]"/>
    <property type="match status" value="1"/>
</dbReference>
<feature type="transmembrane region" description="Helical" evidence="11">
    <location>
        <begin position="548"/>
        <end position="569"/>
    </location>
</feature>
<keyword evidence="5 11" id="KW-0808">Transferase</keyword>
<accession>A0A254PXG2</accession>
<keyword evidence="9 11" id="KW-0472">Membrane</keyword>
<feature type="domain" description="Glycosyltransferase 2-like" evidence="12">
    <location>
        <begin position="158"/>
        <end position="327"/>
    </location>
</feature>
<feature type="transmembrane region" description="Helical" evidence="11">
    <location>
        <begin position="478"/>
        <end position="497"/>
    </location>
</feature>
<feature type="transmembrane region" description="Helical" evidence="11">
    <location>
        <begin position="112"/>
        <end position="133"/>
    </location>
</feature>
<keyword evidence="4 11" id="KW-0328">Glycosyltransferase</keyword>
<dbReference type="PRINTS" id="PR01439">
    <property type="entry name" value="CELLSNTHASEA"/>
</dbReference>
<evidence type="ECO:0000256" key="7">
    <source>
        <dbReference type="ARBA" id="ARBA00022916"/>
    </source>
</evidence>
<dbReference type="OrthoDB" id="9806824at2"/>
<feature type="transmembrane region" description="Helical" evidence="11">
    <location>
        <begin position="412"/>
        <end position="430"/>
    </location>
</feature>
<comment type="caution">
    <text evidence="14">The sequence shown here is derived from an EMBL/GenBank/DDBJ whole genome shotgun (WGS) entry which is preliminary data.</text>
</comment>
<evidence type="ECO:0000313" key="14">
    <source>
        <dbReference type="EMBL" id="OWS71270.1"/>
    </source>
</evidence>
<comment type="function">
    <text evidence="11">Catalytic subunit of cellulose synthase. It polymerizes uridine 5'-diphosphate glucose to cellulose.</text>
</comment>
<feature type="transmembrane region" description="Helical" evidence="11">
    <location>
        <begin position="53"/>
        <end position="73"/>
    </location>
</feature>
<evidence type="ECO:0000256" key="5">
    <source>
        <dbReference type="ARBA" id="ARBA00022679"/>
    </source>
</evidence>
<dbReference type="PANTHER" id="PTHR43867:SF2">
    <property type="entry name" value="CELLULOSE SYNTHASE CATALYTIC SUBUNIT A [UDP-FORMING]"/>
    <property type="match status" value="1"/>
</dbReference>
<dbReference type="InterPro" id="IPR029044">
    <property type="entry name" value="Nucleotide-diphossugar_trans"/>
</dbReference>
<comment type="subcellular location">
    <subcellularLocation>
        <location evidence="1">Cell inner membrane</location>
        <topology evidence="1">Multi-pass membrane protein</topology>
    </subcellularLocation>
</comment>
<name>A0A254PXG2_9BURK</name>
<comment type="catalytic activity">
    <reaction evidence="10 11">
        <text>[(1-&gt;4)-beta-D-glucosyl](n) + UDP-alpha-D-glucose = [(1-&gt;4)-beta-D-glucosyl](n+1) + UDP + H(+)</text>
        <dbReference type="Rhea" id="RHEA:19929"/>
        <dbReference type="Rhea" id="RHEA-COMP:10033"/>
        <dbReference type="Rhea" id="RHEA-COMP:10034"/>
        <dbReference type="ChEBI" id="CHEBI:15378"/>
        <dbReference type="ChEBI" id="CHEBI:18246"/>
        <dbReference type="ChEBI" id="CHEBI:58223"/>
        <dbReference type="ChEBI" id="CHEBI:58885"/>
        <dbReference type="EC" id="2.4.1.12"/>
    </reaction>
</comment>
<dbReference type="UniPathway" id="UPA00694"/>
<dbReference type="SUPFAM" id="SSF53448">
    <property type="entry name" value="Nucleotide-diphospho-sugar transferases"/>
    <property type="match status" value="1"/>
</dbReference>
<evidence type="ECO:0000256" key="10">
    <source>
        <dbReference type="ARBA" id="ARBA00048682"/>
    </source>
</evidence>
<dbReference type="Pfam" id="PF07238">
    <property type="entry name" value="PilZ"/>
    <property type="match status" value="1"/>
</dbReference>
<dbReference type="EMBL" id="NGUO01000011">
    <property type="protein sequence ID" value="OWS71270.1"/>
    <property type="molecule type" value="Genomic_DNA"/>
</dbReference>
<dbReference type="InterPro" id="IPR003919">
    <property type="entry name" value="Cell_synth_A"/>
</dbReference>
<dbReference type="Gene3D" id="2.40.10.220">
    <property type="entry name" value="predicted glycosyltransferase like domains"/>
    <property type="match status" value="1"/>
</dbReference>
<dbReference type="InterPro" id="IPR050321">
    <property type="entry name" value="Glycosyltr_2/OpgH_subfam"/>
</dbReference>
<proteinExistence type="predicted"/>